<dbReference type="InterPro" id="IPR036054">
    <property type="entry name" value="BTG-like_sf"/>
</dbReference>
<organism evidence="4 5">
    <name type="scientific">Wuchereria bancrofti</name>
    <dbReference type="NCBI Taxonomy" id="6293"/>
    <lineage>
        <taxon>Eukaryota</taxon>
        <taxon>Metazoa</taxon>
        <taxon>Ecdysozoa</taxon>
        <taxon>Nematoda</taxon>
        <taxon>Chromadorea</taxon>
        <taxon>Rhabditida</taxon>
        <taxon>Spirurina</taxon>
        <taxon>Spiruromorpha</taxon>
        <taxon>Filarioidea</taxon>
        <taxon>Onchocercidae</taxon>
        <taxon>Wuchereria</taxon>
    </lineage>
</organism>
<dbReference type="GO" id="GO:0005737">
    <property type="term" value="C:cytoplasm"/>
    <property type="evidence" value="ECO:0007669"/>
    <property type="project" value="TreeGrafter"/>
</dbReference>
<dbReference type="SMART" id="SM00099">
    <property type="entry name" value="btg1"/>
    <property type="match status" value="1"/>
</dbReference>
<dbReference type="GO" id="GO:0003714">
    <property type="term" value="F:transcription corepressor activity"/>
    <property type="evidence" value="ECO:0007669"/>
    <property type="project" value="TreeGrafter"/>
</dbReference>
<dbReference type="SUPFAM" id="SSF160696">
    <property type="entry name" value="BTG domain-like"/>
    <property type="match status" value="1"/>
</dbReference>
<dbReference type="GO" id="GO:0005634">
    <property type="term" value="C:nucleus"/>
    <property type="evidence" value="ECO:0007669"/>
    <property type="project" value="TreeGrafter"/>
</dbReference>
<dbReference type="Gene3D" id="3.90.640.90">
    <property type="entry name" value="Anti-proliferative protein, N-terminal domain"/>
    <property type="match status" value="1"/>
</dbReference>
<dbReference type="WBParaSite" id="mrna-Wban_06299">
    <property type="protein sequence ID" value="mrna-Wban_06299"/>
    <property type="gene ID" value="Wban_06299"/>
</dbReference>
<accession>A0AAF5PVQ7</accession>
<evidence type="ECO:0000256" key="1">
    <source>
        <dbReference type="ARBA" id="ARBA00007989"/>
    </source>
</evidence>
<evidence type="ECO:0000259" key="3">
    <source>
        <dbReference type="SMART" id="SM00099"/>
    </source>
</evidence>
<dbReference type="Pfam" id="PF07742">
    <property type="entry name" value="BTG"/>
    <property type="match status" value="1"/>
</dbReference>
<dbReference type="AlphaFoldDB" id="A0AAF5PVQ7"/>
<reference evidence="4" key="1">
    <citation type="submission" date="2015-03" db="EMBL/GenBank/DDBJ databases">
        <title>Wuchereria bancrofti Genome Sequencing Papua New Guinea Strain.</title>
        <authorList>
            <person name="Small S.T."/>
            <person name="Serre D."/>
            <person name="Zimmerman P.A."/>
        </authorList>
    </citation>
    <scope>NUCLEOTIDE SEQUENCE [LARGE SCALE GENOMIC DNA]</scope>
    <source>
        <strain evidence="4">pt0022</strain>
    </source>
</reference>
<protein>
    <submittedName>
        <fullName evidence="5">Anti_prolifrtn domain-containing protein</fullName>
    </submittedName>
</protein>
<sequence>MYTEVKELVNFLAVFMYHRIPKRRINIFMESFANHLVTRFHSNWRPDEPKYAQSERILAIKTNGRLDEMFYTIATSVGIDMNDLYASLPSTIFIYCNPGEVTCHISEYSSIIIIWCGDVNEDRIYVPFPIGAAKYYDGNSRNIQSTVFTAYMKSLPVDKFSGKKDARPERCVPLSLTNSAGINLYEFLSTGFVDIAQIPPVLFRNKGQNSKPFTLRPFAPTRFGTHHLRSVHKDMRRIQRAAAYLAIANSNAMNRPAVAPLLENFPMNFQFAMNAEGSNVNSSTMGNPVNVSAMSNQYNMMIPLTPTTFPHPVNTYNPPPSVTDFTNSPSAAFVKSGQSIGNPSPMTYFTSDPSKPDFVPADNSMSNVSNNPNCNNMSSDQFTTTFLPPPTTTDSHAENVGFSMYDESNGIENNWCYTIPTSNNASEFEIWKPLLAFTVNNGNSTEPVFRNSYVFDSPMFQAPTTEPDVNQSNAQQLFKVSNDAEVNDLQYNLNNLSFLNVSPELSSSNIFSPEASSMQEFSQQVPTQNNVFQQPQVPLTQVQQQQQQQQQMLPPQQMLPQQVLQSQILQPEAQIIPQQAAVPMQSMPVQPILPPNQTFHSEMQDVSSQRTTLPPMFLQHGVMSQIPPVSTKSSPWKTNFLTNYYTE</sequence>
<proteinExistence type="inferred from homology"/>
<evidence type="ECO:0000313" key="5">
    <source>
        <dbReference type="WBParaSite" id="mrna-Wban_06299"/>
    </source>
</evidence>
<evidence type="ECO:0000256" key="2">
    <source>
        <dbReference type="ARBA" id="ARBA00022553"/>
    </source>
</evidence>
<comment type="similarity">
    <text evidence="1">Belongs to the BTG family.</text>
</comment>
<dbReference type="InterPro" id="IPR015676">
    <property type="entry name" value="Tob1/2"/>
</dbReference>
<dbReference type="Proteomes" id="UP000093561">
    <property type="component" value="Unassembled WGS sequence"/>
</dbReference>
<reference evidence="5" key="3">
    <citation type="submission" date="2024-02" db="UniProtKB">
        <authorList>
            <consortium name="WormBaseParasite"/>
        </authorList>
    </citation>
    <scope>IDENTIFICATION</scope>
    <source>
        <strain evidence="5">pt0022</strain>
    </source>
</reference>
<reference evidence="4" key="2">
    <citation type="journal article" date="2016" name="Mol. Ecol.">
        <title>Population genomics of the filarial nematode parasite Wuchereria bancrofti from mosquitoes.</title>
        <authorList>
            <person name="Small S.T."/>
            <person name="Reimer L.J."/>
            <person name="Tisch D.J."/>
            <person name="King C.L."/>
            <person name="Christensen B.M."/>
            <person name="Siba P.M."/>
            <person name="Kazura J.W."/>
            <person name="Serre D."/>
            <person name="Zimmerman P.A."/>
        </authorList>
    </citation>
    <scope>NUCLEOTIDE SEQUENCE</scope>
    <source>
        <strain evidence="4">pt0022</strain>
    </source>
</reference>
<dbReference type="InterPro" id="IPR002087">
    <property type="entry name" value="Anti_prolifrtn"/>
</dbReference>
<evidence type="ECO:0000313" key="4">
    <source>
        <dbReference type="Proteomes" id="UP000093561"/>
    </source>
</evidence>
<feature type="domain" description="Anti-proliferative protein" evidence="3">
    <location>
        <begin position="1"/>
        <end position="108"/>
    </location>
</feature>
<keyword evidence="2" id="KW-0597">Phosphoprotein</keyword>
<dbReference type="PANTHER" id="PTHR17537:SF5">
    <property type="entry name" value="TRANSDUCER OF ERBB2, ISOFORM A"/>
    <property type="match status" value="1"/>
</dbReference>
<dbReference type="PANTHER" id="PTHR17537">
    <property type="entry name" value="TRANSDUCER OF ERBB2 TOB"/>
    <property type="match status" value="1"/>
</dbReference>
<name>A0AAF5PVQ7_WUCBA</name>